<organism evidence="1 2">
    <name type="scientific">Streptomyces pseudovenezuelae</name>
    <dbReference type="NCBI Taxonomy" id="67350"/>
    <lineage>
        <taxon>Bacteria</taxon>
        <taxon>Bacillati</taxon>
        <taxon>Actinomycetota</taxon>
        <taxon>Actinomycetes</taxon>
        <taxon>Kitasatosporales</taxon>
        <taxon>Streptomycetaceae</taxon>
        <taxon>Streptomyces</taxon>
        <taxon>Streptomyces aurantiacus group</taxon>
    </lineage>
</organism>
<dbReference type="InterPro" id="IPR010982">
    <property type="entry name" value="Lambda_DNA-bd_dom_sf"/>
</dbReference>
<name>A0ABT6LRM3_9ACTN</name>
<dbReference type="Gene3D" id="1.10.260.40">
    <property type="entry name" value="lambda repressor-like DNA-binding domains"/>
    <property type="match status" value="1"/>
</dbReference>
<sequence>MSEPNASLLKTVARIEELIAKSGRRLAEVLDTKRLALASGLTEPEVELLLAGGMPEEEDPDDMVRNRVRFLYESHTGPNGGPRDIRDIAAAIDQTTVWTRKLADGKAKPSLWTGSQLTKYYKVAATFLTDAPADALNRELQRNLFDLEVEADPAKALRDMGVVHMSGRSPLMTKPDLAALARMVAELQFDFDRVRRVVDHLANHPEADQ</sequence>
<dbReference type="Proteomes" id="UP001160499">
    <property type="component" value="Unassembled WGS sequence"/>
</dbReference>
<keyword evidence="2" id="KW-1185">Reference proteome</keyword>
<gene>
    <name evidence="1" type="ORF">M2283_005356</name>
</gene>
<dbReference type="EMBL" id="JARXVH010000008">
    <property type="protein sequence ID" value="MDH6218024.1"/>
    <property type="molecule type" value="Genomic_DNA"/>
</dbReference>
<evidence type="ECO:0000313" key="1">
    <source>
        <dbReference type="EMBL" id="MDH6218024.1"/>
    </source>
</evidence>
<dbReference type="RefSeq" id="WP_280878904.1">
    <property type="nucleotide sequence ID" value="NZ_JARXVH010000008.1"/>
</dbReference>
<evidence type="ECO:0000313" key="2">
    <source>
        <dbReference type="Proteomes" id="UP001160499"/>
    </source>
</evidence>
<proteinExistence type="predicted"/>
<accession>A0ABT6LRM3</accession>
<reference evidence="1 2" key="1">
    <citation type="submission" date="2023-04" db="EMBL/GenBank/DDBJ databases">
        <title>Forest soil microbial communities from Buena Vista Peninsula, Colon Province, Panama.</title>
        <authorList>
            <person name="Bouskill N."/>
        </authorList>
    </citation>
    <scope>NUCLEOTIDE SEQUENCE [LARGE SCALE GENOMIC DNA]</scope>
    <source>
        <strain evidence="1 2">GGS1</strain>
    </source>
</reference>
<comment type="caution">
    <text evidence="1">The sequence shown here is derived from an EMBL/GenBank/DDBJ whole genome shotgun (WGS) entry which is preliminary data.</text>
</comment>
<protein>
    <submittedName>
        <fullName evidence="1">Uncharacterized protein (DUF302 family)</fullName>
    </submittedName>
</protein>